<evidence type="ECO:0000313" key="7">
    <source>
        <dbReference type="Proteomes" id="UP000663882"/>
    </source>
</evidence>
<evidence type="ECO:0000313" key="6">
    <source>
        <dbReference type="EMBL" id="CAF1498171.1"/>
    </source>
</evidence>
<dbReference type="Proteomes" id="UP000663882">
    <property type="component" value="Unassembled WGS sequence"/>
</dbReference>
<evidence type="ECO:0000256" key="1">
    <source>
        <dbReference type="ARBA" id="ARBA00005429"/>
    </source>
</evidence>
<dbReference type="OrthoDB" id="422720at2759"/>
<reference evidence="6" key="1">
    <citation type="submission" date="2021-02" db="EMBL/GenBank/DDBJ databases">
        <authorList>
            <person name="Nowell W R."/>
        </authorList>
    </citation>
    <scope>NUCLEOTIDE SEQUENCE</scope>
</reference>
<dbReference type="GO" id="GO:0005525">
    <property type="term" value="F:GTP binding"/>
    <property type="evidence" value="ECO:0007669"/>
    <property type="project" value="UniProtKB-KW"/>
</dbReference>
<dbReference type="AlphaFoldDB" id="A0A815T137"/>
<protein>
    <recommendedName>
        <fullName evidence="5">IRG-type G domain-containing protein</fullName>
    </recommendedName>
</protein>
<dbReference type="InterPro" id="IPR007743">
    <property type="entry name" value="Immunity-related_GTPase-like"/>
</dbReference>
<name>A0A815T137_9BILA</name>
<dbReference type="Pfam" id="PF05049">
    <property type="entry name" value="IIGP"/>
    <property type="match status" value="1"/>
</dbReference>
<dbReference type="PANTHER" id="PTHR32341:SF10">
    <property type="entry name" value="INTERFERON-INDUCIBLE GTPASE 5"/>
    <property type="match status" value="1"/>
</dbReference>
<dbReference type="GO" id="GO:0016020">
    <property type="term" value="C:membrane"/>
    <property type="evidence" value="ECO:0007669"/>
    <property type="project" value="InterPro"/>
</dbReference>
<accession>A0A815T137</accession>
<keyword evidence="4" id="KW-0342">GTP-binding</keyword>
<dbReference type="InterPro" id="IPR027417">
    <property type="entry name" value="P-loop_NTPase"/>
</dbReference>
<dbReference type="Gene3D" id="3.40.50.300">
    <property type="entry name" value="P-loop containing nucleotide triphosphate hydrolases"/>
    <property type="match status" value="1"/>
</dbReference>
<dbReference type="InterPro" id="IPR051515">
    <property type="entry name" value="IRG"/>
</dbReference>
<comment type="similarity">
    <text evidence="1">Belongs to the TRAFAC class dynamin-like GTPase superfamily. IRG family.</text>
</comment>
<dbReference type="PROSITE" id="PS51716">
    <property type="entry name" value="G_IRG"/>
    <property type="match status" value="1"/>
</dbReference>
<proteinExistence type="inferred from homology"/>
<feature type="domain" description="IRG-type G" evidence="5">
    <location>
        <begin position="36"/>
        <end position="221"/>
    </location>
</feature>
<evidence type="ECO:0000256" key="2">
    <source>
        <dbReference type="ARBA" id="ARBA00022741"/>
    </source>
</evidence>
<dbReference type="GO" id="GO:0016787">
    <property type="term" value="F:hydrolase activity"/>
    <property type="evidence" value="ECO:0007669"/>
    <property type="project" value="UniProtKB-KW"/>
</dbReference>
<evidence type="ECO:0000259" key="5">
    <source>
        <dbReference type="PROSITE" id="PS51716"/>
    </source>
</evidence>
<keyword evidence="2" id="KW-0547">Nucleotide-binding</keyword>
<feature type="non-terminal residue" evidence="6">
    <location>
        <position position="1"/>
    </location>
</feature>
<evidence type="ECO:0000256" key="4">
    <source>
        <dbReference type="ARBA" id="ARBA00023134"/>
    </source>
</evidence>
<comment type="caution">
    <text evidence="6">The sequence shown here is derived from an EMBL/GenBank/DDBJ whole genome shotgun (WGS) entry which is preliminary data.</text>
</comment>
<sequence length="221" mass="25252">KNLQLTEDDWRKILRQGGVKAVLEKKKEIKEQEKKQPVLIAVIGQTGSGKSTLIRRLLGYQPNDPNGPAIGKSVEECTTTSKEYHKPDTGLVYIDLPGIGSTTASCSFKSPTEQEEYATRFRLQTIDYFLLVSQNKFNDQENLLAEYITQKLNKKFSFVQTKMDALREEYGNQIIEENEGFQAVKNMVRTDIQNKLGRSNAERIFLVFNRVIKVEQNGQQE</sequence>
<evidence type="ECO:0000256" key="3">
    <source>
        <dbReference type="ARBA" id="ARBA00022801"/>
    </source>
</evidence>
<keyword evidence="3" id="KW-0378">Hydrolase</keyword>
<dbReference type="EMBL" id="CAJNOO010010407">
    <property type="protein sequence ID" value="CAF1498171.1"/>
    <property type="molecule type" value="Genomic_DNA"/>
</dbReference>
<dbReference type="PANTHER" id="PTHR32341">
    <property type="entry name" value="INTERFERON-INDUCIBLE GTPASE"/>
    <property type="match status" value="1"/>
</dbReference>
<organism evidence="6 7">
    <name type="scientific">Rotaria sordida</name>
    <dbReference type="NCBI Taxonomy" id="392033"/>
    <lineage>
        <taxon>Eukaryota</taxon>
        <taxon>Metazoa</taxon>
        <taxon>Spiralia</taxon>
        <taxon>Gnathifera</taxon>
        <taxon>Rotifera</taxon>
        <taxon>Eurotatoria</taxon>
        <taxon>Bdelloidea</taxon>
        <taxon>Philodinida</taxon>
        <taxon>Philodinidae</taxon>
        <taxon>Rotaria</taxon>
    </lineage>
</organism>
<dbReference type="InterPro" id="IPR030385">
    <property type="entry name" value="G_IRG_dom"/>
</dbReference>
<gene>
    <name evidence="6" type="ORF">RFH988_LOCUS38664</name>
</gene>
<dbReference type="SUPFAM" id="SSF52540">
    <property type="entry name" value="P-loop containing nucleoside triphosphate hydrolases"/>
    <property type="match status" value="1"/>
</dbReference>